<feature type="region of interest" description="Disordered" evidence="1">
    <location>
        <begin position="435"/>
        <end position="463"/>
    </location>
</feature>
<feature type="compositionally biased region" description="Basic and acidic residues" evidence="1">
    <location>
        <begin position="83"/>
        <end position="107"/>
    </location>
</feature>
<feature type="transmembrane region" description="Helical" evidence="2">
    <location>
        <begin position="25"/>
        <end position="53"/>
    </location>
</feature>
<dbReference type="AlphaFoldDB" id="A0A183CXG7"/>
<feature type="compositionally biased region" description="Low complexity" evidence="1">
    <location>
        <begin position="174"/>
        <end position="193"/>
    </location>
</feature>
<keyword evidence="2" id="KW-0812">Transmembrane</keyword>
<evidence type="ECO:0000256" key="2">
    <source>
        <dbReference type="SAM" id="Phobius"/>
    </source>
</evidence>
<feature type="region of interest" description="Disordered" evidence="1">
    <location>
        <begin position="230"/>
        <end position="249"/>
    </location>
</feature>
<name>A0A183CXG7_9BILA</name>
<reference evidence="3" key="1">
    <citation type="submission" date="2016-06" db="UniProtKB">
        <authorList>
            <consortium name="WormBaseParasite"/>
        </authorList>
    </citation>
    <scope>IDENTIFICATION</scope>
</reference>
<feature type="compositionally biased region" description="Basic residues" evidence="1">
    <location>
        <begin position="232"/>
        <end position="247"/>
    </location>
</feature>
<protein>
    <submittedName>
        <fullName evidence="3">Nuclear envelope morphology protein 1</fullName>
    </submittedName>
</protein>
<evidence type="ECO:0000313" key="3">
    <source>
        <dbReference type="WBParaSite" id="GPUH_0000115801-mRNA-1"/>
    </source>
</evidence>
<accession>A0A183CXG7</accession>
<feature type="compositionally biased region" description="Basic and acidic residues" evidence="1">
    <location>
        <begin position="369"/>
        <end position="422"/>
    </location>
</feature>
<evidence type="ECO:0000256" key="1">
    <source>
        <dbReference type="SAM" id="MobiDB-lite"/>
    </source>
</evidence>
<feature type="compositionally biased region" description="Basic residues" evidence="1">
    <location>
        <begin position="351"/>
        <end position="365"/>
    </location>
</feature>
<feature type="compositionally biased region" description="Polar residues" evidence="1">
    <location>
        <begin position="214"/>
        <end position="223"/>
    </location>
</feature>
<feature type="region of interest" description="Disordered" evidence="1">
    <location>
        <begin position="174"/>
        <end position="223"/>
    </location>
</feature>
<keyword evidence="2" id="KW-0472">Membrane</keyword>
<dbReference type="WBParaSite" id="GPUH_0000115801-mRNA-1">
    <property type="protein sequence ID" value="GPUH_0000115801-mRNA-1"/>
    <property type="gene ID" value="GPUH_0000115801"/>
</dbReference>
<feature type="region of interest" description="Disordered" evidence="1">
    <location>
        <begin position="308"/>
        <end position="422"/>
    </location>
</feature>
<feature type="region of interest" description="Disordered" evidence="1">
    <location>
        <begin position="72"/>
        <end position="147"/>
    </location>
</feature>
<keyword evidence="2" id="KW-1133">Transmembrane helix</keyword>
<sequence>LGCDLRQADFKVEPNQLLYHSHKRAAYYGCCPVRAILGIFILIHTSVIVLWMIREYFYFDFKCAIVEISDEQNPENEAPAPEENSRKLDQNERENAADSDQKSDDHTAQITNRRVGESVRFPRKPHTDVPRNPATGHIAEQLSDQDSVRYTRFRRSEPPPLPVFSHVLYADVQPAPSSVRSPESPSENSGEGNASLRHSNRTALRPTEHKRSRSGLSPNMMQYRKNNGTRFIGHRNRSTTSNRRKTIRKQDTSFSHLREASKTEILSGNSRVHPRNQAFLKWSGESWEADEPKPTQKRFHFLSGGSAFSASRRNKTAPRTSWIDGVIDPEDKNFSNKGQIRFYPGRLAQKLPKKRRKNSSRRAKISPRNSKEKQAQAEEERADEQKTPEKGDSPKRIRTESKEREFEKKQQRKWKSAEDVVRRPGQRITDEAIINPADSDTRPPPTASIIDNSKSDSEISDPVVEPGTQEFSIIEEPADQFRIVADIDQPYHAMKFHTTPASPTTPLVQTFYKTPLRELSLDSILIGQAAMQFCFLFLVPAAVILSISKRQAYFIIHKFFS</sequence>
<feature type="transmembrane region" description="Helical" evidence="2">
    <location>
        <begin position="529"/>
        <end position="548"/>
    </location>
</feature>
<proteinExistence type="predicted"/>
<organism evidence="3">
    <name type="scientific">Gongylonema pulchrum</name>
    <dbReference type="NCBI Taxonomy" id="637853"/>
    <lineage>
        <taxon>Eukaryota</taxon>
        <taxon>Metazoa</taxon>
        <taxon>Ecdysozoa</taxon>
        <taxon>Nematoda</taxon>
        <taxon>Chromadorea</taxon>
        <taxon>Rhabditida</taxon>
        <taxon>Spirurina</taxon>
        <taxon>Spiruromorpha</taxon>
        <taxon>Spiruroidea</taxon>
        <taxon>Gongylonematidae</taxon>
        <taxon>Gongylonema</taxon>
    </lineage>
</organism>